<reference evidence="2" key="1">
    <citation type="submission" date="2023-07" db="EMBL/GenBank/DDBJ databases">
        <title>Mucosal microbiota of week-old chicken and adult hens.</title>
        <authorList>
            <person name="Volf J."/>
            <person name="Karasova D."/>
            <person name="Crhanova M."/>
            <person name="Faldynova M."/>
            <person name="Prikrylova H."/>
            <person name="Zeman M."/>
            <person name="Babak V."/>
            <person name="Rajova J."/>
            <person name="Rychlik I."/>
        </authorList>
    </citation>
    <scope>NUCLEOTIDE SEQUENCE</scope>
    <source>
        <strain evidence="2">ET902</strain>
    </source>
</reference>
<dbReference type="InterPro" id="IPR004919">
    <property type="entry name" value="GmrSD_N"/>
</dbReference>
<dbReference type="Pfam" id="PF03235">
    <property type="entry name" value="GmrSD_N"/>
    <property type="match status" value="1"/>
</dbReference>
<comment type="caution">
    <text evidence="2">The sequence shown here is derived from an EMBL/GenBank/DDBJ whole genome shotgun (WGS) entry which is preliminary data.</text>
</comment>
<evidence type="ECO:0000313" key="2">
    <source>
        <dbReference type="EMBL" id="MDO7021070.1"/>
    </source>
</evidence>
<dbReference type="Proteomes" id="UP001175147">
    <property type="component" value="Unassembled WGS sequence"/>
</dbReference>
<feature type="non-terminal residue" evidence="2">
    <location>
        <position position="283"/>
    </location>
</feature>
<dbReference type="PANTHER" id="PTHR35149">
    <property type="entry name" value="SLL5132 PROTEIN"/>
    <property type="match status" value="1"/>
</dbReference>
<accession>A0ABT8YZR9</accession>
<name>A0ABT8YZR9_9SPIR</name>
<organism evidence="2 3">
    <name type="scientific">Brachyspira innocens</name>
    <dbReference type="NCBI Taxonomy" id="13264"/>
    <lineage>
        <taxon>Bacteria</taxon>
        <taxon>Pseudomonadati</taxon>
        <taxon>Spirochaetota</taxon>
        <taxon>Spirochaetia</taxon>
        <taxon>Brachyspirales</taxon>
        <taxon>Brachyspiraceae</taxon>
        <taxon>Brachyspira</taxon>
    </lineage>
</organism>
<gene>
    <name evidence="2" type="ORF">Q5M86_09810</name>
</gene>
<keyword evidence="3" id="KW-1185">Reference proteome</keyword>
<protein>
    <submittedName>
        <fullName evidence="2">DUF262 domain-containing protein</fullName>
    </submittedName>
</protein>
<dbReference type="EMBL" id="JAUPBM010000136">
    <property type="protein sequence ID" value="MDO7021070.1"/>
    <property type="molecule type" value="Genomic_DNA"/>
</dbReference>
<feature type="domain" description="GmrSD restriction endonucleases N-terminal" evidence="1">
    <location>
        <begin position="11"/>
        <end position="170"/>
    </location>
</feature>
<dbReference type="PANTHER" id="PTHR35149:SF2">
    <property type="entry name" value="DUF262 DOMAIN-CONTAINING PROTEIN"/>
    <property type="match status" value="1"/>
</dbReference>
<proteinExistence type="predicted"/>
<evidence type="ECO:0000313" key="3">
    <source>
        <dbReference type="Proteomes" id="UP001175147"/>
    </source>
</evidence>
<sequence>MSINVNILTLKELLEKQLVIPEYQRFYVWDKENVDDLLNDLKDFFLNNENEEYYLGTVILHNDKTNKKYNIIDGQQRILTLLIILYVFEQQKYNIEGKFNNKITMQNIRNNYKYVKEYLDNNQNNKITLLNNIIFTEIETDSEDEAFIFFDTQNGRGVTLDAIDYLKSYHLRAIKDDDYRDIIAEDWDQNNRYNKNKKHNNLNILFNEILWKARRWTGRNIHYENIKEIKREFEKNTKHNDNDQCLYYTNIENIMYIDKNITKDINSLVFNIKEKSIKIKDKK</sequence>
<dbReference type="RefSeq" id="WP_304392386.1">
    <property type="nucleotide sequence ID" value="NZ_JAUPBM010000136.1"/>
</dbReference>
<evidence type="ECO:0000259" key="1">
    <source>
        <dbReference type="Pfam" id="PF03235"/>
    </source>
</evidence>